<protein>
    <submittedName>
        <fullName evidence="2">Glycosyltransferase family 4 protein</fullName>
    </submittedName>
</protein>
<gene>
    <name evidence="2" type="ORF">HW556_14530</name>
</gene>
<sequence length="370" mass="41055">MRIVLLALHFAEYSSSLAIALAATHDVLLILSEPNFNNELGIEFKFTKTESLSVILLPHRRSINTLIKNIFRLHKAIKDFNPDLIHCQEVEKDYLIATLPFFRGVPFVLTIHDPVTHSGNDTIQRSVRLRLYTWLLRLHADVAIVHGHAMQVLAENASPWLKGRVKSIPHGPLGQLFNIPFTVDWKSGCCLFFGRIEAYKGLTYFIEAIRSLRSSGVGIYGVIAGRGPDLESFKDIILSDDSFVLKECYLSPSEVIDCFRNANIVVLPYTDATQSGVAAYALGMGRPVVSSKVGSLPELVSDNETGLLVPPRDVTALANALKYLIENPEHSLRMAINANNLANGTLSWSEIACQTEEVYINLLSKQNLDA</sequence>
<reference evidence="2 3" key="1">
    <citation type="submission" date="2020-05" db="EMBL/GenBank/DDBJ databases">
        <title>Hymenobacter terrestris sp. nov. and Hymenobacter lapidiphilus sp. nov., isolated from regoliths in Antarctica.</title>
        <authorList>
            <person name="Sedlacek I."/>
            <person name="Pantucek R."/>
            <person name="Zeman M."/>
            <person name="Holochova P."/>
            <person name="Kralova S."/>
            <person name="Stankova E."/>
            <person name="Sedo O."/>
            <person name="Micenkova L."/>
            <person name="Svec P."/>
            <person name="Gupta V."/>
            <person name="Sood U."/>
            <person name="Korpole U.S."/>
            <person name="Lal R."/>
        </authorList>
    </citation>
    <scope>NUCLEOTIDE SEQUENCE [LARGE SCALE GENOMIC DNA]</scope>
    <source>
        <strain evidence="2 3">P5252</strain>
    </source>
</reference>
<dbReference type="Gene3D" id="3.40.50.2000">
    <property type="entry name" value="Glycogen Phosphorylase B"/>
    <property type="match status" value="2"/>
</dbReference>
<dbReference type="Proteomes" id="UP000626554">
    <property type="component" value="Unassembled WGS sequence"/>
</dbReference>
<proteinExistence type="predicted"/>
<accession>A0ABX2Q758</accession>
<dbReference type="SUPFAM" id="SSF53756">
    <property type="entry name" value="UDP-Glycosyltransferase/glycogen phosphorylase"/>
    <property type="match status" value="1"/>
</dbReference>
<name>A0ABX2Q758_9BACT</name>
<dbReference type="CDD" id="cd03801">
    <property type="entry name" value="GT4_PimA-like"/>
    <property type="match status" value="1"/>
</dbReference>
<dbReference type="EMBL" id="JABKAV010000056">
    <property type="protein sequence ID" value="NVO86100.1"/>
    <property type="molecule type" value="Genomic_DNA"/>
</dbReference>
<dbReference type="Pfam" id="PF13692">
    <property type="entry name" value="Glyco_trans_1_4"/>
    <property type="match status" value="1"/>
</dbReference>
<keyword evidence="3" id="KW-1185">Reference proteome</keyword>
<evidence type="ECO:0000313" key="2">
    <source>
        <dbReference type="EMBL" id="NVO86100.1"/>
    </source>
</evidence>
<organism evidence="2 3">
    <name type="scientific">Hymenobacter terrestris</name>
    <dbReference type="NCBI Taxonomy" id="2748310"/>
    <lineage>
        <taxon>Bacteria</taxon>
        <taxon>Pseudomonadati</taxon>
        <taxon>Bacteroidota</taxon>
        <taxon>Cytophagia</taxon>
        <taxon>Cytophagales</taxon>
        <taxon>Hymenobacteraceae</taxon>
        <taxon>Hymenobacter</taxon>
    </lineage>
</organism>
<dbReference type="InterPro" id="IPR028098">
    <property type="entry name" value="Glyco_trans_4-like_N"/>
</dbReference>
<feature type="domain" description="Glycosyltransferase subfamily 4-like N-terminal" evidence="1">
    <location>
        <begin position="16"/>
        <end position="170"/>
    </location>
</feature>
<evidence type="ECO:0000259" key="1">
    <source>
        <dbReference type="Pfam" id="PF13439"/>
    </source>
</evidence>
<dbReference type="Pfam" id="PF13439">
    <property type="entry name" value="Glyco_transf_4"/>
    <property type="match status" value="1"/>
</dbReference>
<dbReference type="RefSeq" id="WP_176900817.1">
    <property type="nucleotide sequence ID" value="NZ_JABKAV010000056.1"/>
</dbReference>
<comment type="caution">
    <text evidence="2">The sequence shown here is derived from an EMBL/GenBank/DDBJ whole genome shotgun (WGS) entry which is preliminary data.</text>
</comment>
<evidence type="ECO:0000313" key="3">
    <source>
        <dbReference type="Proteomes" id="UP000626554"/>
    </source>
</evidence>
<dbReference type="PANTHER" id="PTHR12526">
    <property type="entry name" value="GLYCOSYLTRANSFERASE"/>
    <property type="match status" value="1"/>
</dbReference>